<organism evidence="3 4">
    <name type="scientific">Urochloa decumbens</name>
    <dbReference type="NCBI Taxonomy" id="240449"/>
    <lineage>
        <taxon>Eukaryota</taxon>
        <taxon>Viridiplantae</taxon>
        <taxon>Streptophyta</taxon>
        <taxon>Embryophyta</taxon>
        <taxon>Tracheophyta</taxon>
        <taxon>Spermatophyta</taxon>
        <taxon>Magnoliopsida</taxon>
        <taxon>Liliopsida</taxon>
        <taxon>Poales</taxon>
        <taxon>Poaceae</taxon>
        <taxon>PACMAD clade</taxon>
        <taxon>Panicoideae</taxon>
        <taxon>Panicodae</taxon>
        <taxon>Paniceae</taxon>
        <taxon>Melinidinae</taxon>
        <taxon>Urochloa</taxon>
    </lineage>
</organism>
<dbReference type="PANTHER" id="PTHR35112">
    <property type="entry name" value="OS08G0360500 PROTEIN"/>
    <property type="match status" value="1"/>
</dbReference>
<keyword evidence="1" id="KW-0812">Transmembrane</keyword>
<keyword evidence="1" id="KW-1133">Transmembrane helix</keyword>
<evidence type="ECO:0000259" key="2">
    <source>
        <dbReference type="Pfam" id="PF25072"/>
    </source>
</evidence>
<sequence>MAGVYTGLGAITALLAVATIISSTSWLILNNGRPASPSRAQPETLPTRLDKTRIAVCLVGAARRFELTGPSILRNVLAQYPQADLFLHSPLDGDTYKFSLLKDAPRVAAVKIFQPRHIVETDAHLRLLTPKKSPKGLQGLLQYFNLVEGCLGLIQSHEVRNNFTYDWIVRTRVDGFWAGPLKPTAFEPNLYTIPEGSRHGGLNDRLGIGDRKLSTVALSRLTMLKNLAEARYNNLNSKTTFMHQLNLSHISVHEHQFRFCIVSDRWYKFPPGRYDTPVASIGSHGPLSGAKCRPCQCVYAGPQANQIWARLDPNRGRVEWRNKGLGLCNATGDWEKGWEEVFDELAGAVAAKARRRVVGISVAECVHDLEELRGRTSKWEALDPGKICLIGLGPIST</sequence>
<evidence type="ECO:0000313" key="4">
    <source>
        <dbReference type="Proteomes" id="UP001497457"/>
    </source>
</evidence>
<reference evidence="4" key="1">
    <citation type="submission" date="2024-06" db="EMBL/GenBank/DDBJ databases">
        <authorList>
            <person name="Ryan C."/>
        </authorList>
    </citation>
    <scope>NUCLEOTIDE SEQUENCE [LARGE SCALE GENOMIC DNA]</scope>
</reference>
<dbReference type="PANTHER" id="PTHR35112:SF1">
    <property type="entry name" value="RING_FYVE_PHD ZINC FINGER SUPERFAMILY PROTEIN"/>
    <property type="match status" value="1"/>
</dbReference>
<evidence type="ECO:0000313" key="3">
    <source>
        <dbReference type="EMBL" id="CAL5002592.1"/>
    </source>
</evidence>
<name>A0ABC9BJA1_9POAL</name>
<keyword evidence="1" id="KW-0472">Membrane</keyword>
<accession>A0ABC9BJA1</accession>
<feature type="domain" description="DUF7796" evidence="2">
    <location>
        <begin position="50"/>
        <end position="392"/>
    </location>
</feature>
<evidence type="ECO:0000256" key="1">
    <source>
        <dbReference type="SAM" id="Phobius"/>
    </source>
</evidence>
<keyword evidence="4" id="KW-1185">Reference proteome</keyword>
<gene>
    <name evidence="3" type="ORF">URODEC1_LOCUS66025</name>
</gene>
<dbReference type="EMBL" id="OZ075136">
    <property type="protein sequence ID" value="CAL5002592.1"/>
    <property type="molecule type" value="Genomic_DNA"/>
</dbReference>
<dbReference type="Pfam" id="PF25072">
    <property type="entry name" value="DUF7796"/>
    <property type="match status" value="1"/>
</dbReference>
<dbReference type="Proteomes" id="UP001497457">
    <property type="component" value="Chromosome 26rd"/>
</dbReference>
<proteinExistence type="predicted"/>
<dbReference type="InterPro" id="IPR056698">
    <property type="entry name" value="DUF7796"/>
</dbReference>
<reference evidence="3 4" key="2">
    <citation type="submission" date="2024-10" db="EMBL/GenBank/DDBJ databases">
        <authorList>
            <person name="Ryan C."/>
        </authorList>
    </citation>
    <scope>NUCLEOTIDE SEQUENCE [LARGE SCALE GENOMIC DNA]</scope>
</reference>
<feature type="transmembrane region" description="Helical" evidence="1">
    <location>
        <begin position="6"/>
        <end position="29"/>
    </location>
</feature>
<dbReference type="AlphaFoldDB" id="A0ABC9BJA1"/>
<protein>
    <recommendedName>
        <fullName evidence="2">DUF7796 domain-containing protein</fullName>
    </recommendedName>
</protein>